<protein>
    <submittedName>
        <fullName evidence="1">Uncharacterized protein</fullName>
    </submittedName>
</protein>
<sequence length="115" mass="12746">MMISFSVDYEFEELQLCDEGLMANGTATLVHDGDGEFYVDEIVLIGGKRLDRKGTGAWGFPSLVNKALFEAIATLIENDSHAQDFFQNALEEGSAPDPDRAYDERRDHAAMAWVA</sequence>
<dbReference type="RefSeq" id="WP_153413686.1">
    <property type="nucleotide sequence ID" value="NZ_WISI01000023.1"/>
</dbReference>
<dbReference type="AlphaFoldDB" id="A0A6G1WRB1"/>
<dbReference type="EMBL" id="WISB01000140">
    <property type="protein sequence ID" value="MQW72202.1"/>
    <property type="molecule type" value="Genomic_DNA"/>
</dbReference>
<accession>A0A6G1WRB1</accession>
<proteinExistence type="predicted"/>
<reference evidence="1" key="1">
    <citation type="journal article" date="2013" name="Genome Biol.">
        <title>Comparative genomics of the core and accessory genomes of 48 Sinorhizobium strains comprising five genospecies.</title>
        <authorList>
            <person name="Sugawara M."/>
            <person name="Epstein B."/>
            <person name="Badgley B.D."/>
            <person name="Unno T."/>
            <person name="Xu L."/>
            <person name="Reese J."/>
            <person name="Gyaneshwar P."/>
            <person name="Denny R."/>
            <person name="Mudge J."/>
            <person name="Bharti A.K."/>
            <person name="Farmer A.D."/>
            <person name="May G.D."/>
            <person name="Woodward J.E."/>
            <person name="Medigue C."/>
            <person name="Vallenet D."/>
            <person name="Lajus A."/>
            <person name="Rouy Z."/>
            <person name="Martinez-Vaz B."/>
            <person name="Tiffin P."/>
            <person name="Young N.D."/>
            <person name="Sadowsky M.J."/>
        </authorList>
    </citation>
    <scope>NUCLEOTIDE SEQUENCE</scope>
    <source>
        <strain evidence="1">M1</strain>
    </source>
</reference>
<organism evidence="1">
    <name type="scientific">Sinorhizobium medicae</name>
    <dbReference type="NCBI Taxonomy" id="110321"/>
    <lineage>
        <taxon>Bacteria</taxon>
        <taxon>Pseudomonadati</taxon>
        <taxon>Pseudomonadota</taxon>
        <taxon>Alphaproteobacteria</taxon>
        <taxon>Hyphomicrobiales</taxon>
        <taxon>Rhizobiaceae</taxon>
        <taxon>Sinorhizobium/Ensifer group</taxon>
        <taxon>Sinorhizobium</taxon>
    </lineage>
</organism>
<name>A0A6G1WRB1_9HYPH</name>
<comment type="caution">
    <text evidence="1">The sequence shown here is derived from an EMBL/GenBank/DDBJ whole genome shotgun (WGS) entry which is preliminary data.</text>
</comment>
<gene>
    <name evidence="1" type="ORF">GHJ91_24415</name>
</gene>
<evidence type="ECO:0000313" key="1">
    <source>
        <dbReference type="EMBL" id="MQW72202.1"/>
    </source>
</evidence>